<proteinExistence type="predicted"/>
<name>A0ABW6HV55_9FLAO</name>
<gene>
    <name evidence="1" type="ORF">ACFX5E_07115</name>
</gene>
<accession>A0ABW6HV55</accession>
<evidence type="ECO:0000313" key="1">
    <source>
        <dbReference type="EMBL" id="MFE3867844.1"/>
    </source>
</evidence>
<protein>
    <submittedName>
        <fullName evidence="1">Uncharacterized protein</fullName>
    </submittedName>
</protein>
<dbReference type="EMBL" id="JBHZPZ010000006">
    <property type="protein sequence ID" value="MFE3867844.1"/>
    <property type="molecule type" value="Genomic_DNA"/>
</dbReference>
<organism evidence="1 2">
    <name type="scientific">Flavobacterium xylosi</name>
    <dbReference type="NCBI Taxonomy" id="3230415"/>
    <lineage>
        <taxon>Bacteria</taxon>
        <taxon>Pseudomonadati</taxon>
        <taxon>Bacteroidota</taxon>
        <taxon>Flavobacteriia</taxon>
        <taxon>Flavobacteriales</taxon>
        <taxon>Flavobacteriaceae</taxon>
        <taxon>Flavobacterium</taxon>
    </lineage>
</organism>
<dbReference type="RefSeq" id="WP_379854503.1">
    <property type="nucleotide sequence ID" value="NZ_JBHZPZ010000006.1"/>
</dbReference>
<dbReference type="Proteomes" id="UP001600109">
    <property type="component" value="Unassembled WGS sequence"/>
</dbReference>
<comment type="caution">
    <text evidence="1">The sequence shown here is derived from an EMBL/GenBank/DDBJ whole genome shotgun (WGS) entry which is preliminary data.</text>
</comment>
<evidence type="ECO:0000313" key="2">
    <source>
        <dbReference type="Proteomes" id="UP001600109"/>
    </source>
</evidence>
<reference evidence="1 2" key="1">
    <citation type="submission" date="2024-06" db="EMBL/GenBank/DDBJ databases">
        <title>Flavobacterium spp. isolated from glacier.</title>
        <authorList>
            <person name="Han D."/>
        </authorList>
    </citation>
    <scope>NUCLEOTIDE SEQUENCE [LARGE SCALE GENOMIC DNA]</scope>
    <source>
        <strain evidence="1 2">LS2P90</strain>
    </source>
</reference>
<sequence length="104" mass="12075">MKLKVVLNKKNKGYVPCIHGIRHISKKVNAKNTLAIKISVAEFCKYFDNKLMNYVRHFCKGYLIRQALFTILTVVLQNSTRQIGNKIKKLFTNLTLQERNNSGY</sequence>
<keyword evidence="2" id="KW-1185">Reference proteome</keyword>